<feature type="domain" description="DUF6292" evidence="1">
    <location>
        <begin position="26"/>
        <end position="113"/>
    </location>
</feature>
<name>A0A1G9SRY3_ALLAB</name>
<gene>
    <name evidence="2" type="ORF">SAMN04489726_1347</name>
</gene>
<reference evidence="2 3" key="1">
    <citation type="submission" date="2016-10" db="EMBL/GenBank/DDBJ databases">
        <authorList>
            <person name="de Groot N.N."/>
        </authorList>
    </citation>
    <scope>NUCLEOTIDE SEQUENCE [LARGE SCALE GENOMIC DNA]</scope>
    <source>
        <strain evidence="2 3">DSM 44149</strain>
    </source>
</reference>
<dbReference type="Pfam" id="PF19809">
    <property type="entry name" value="DUF6292"/>
    <property type="match status" value="1"/>
</dbReference>
<evidence type="ECO:0000313" key="3">
    <source>
        <dbReference type="Proteomes" id="UP000183376"/>
    </source>
</evidence>
<protein>
    <recommendedName>
        <fullName evidence="1">DUF6292 domain-containing protein</fullName>
    </recommendedName>
</protein>
<keyword evidence="3" id="KW-1185">Reference proteome</keyword>
<evidence type="ECO:0000313" key="2">
    <source>
        <dbReference type="EMBL" id="SDM38229.1"/>
    </source>
</evidence>
<organism evidence="2 3">
    <name type="scientific">Allokutzneria albata</name>
    <name type="common">Kibdelosporangium albatum</name>
    <dbReference type="NCBI Taxonomy" id="211114"/>
    <lineage>
        <taxon>Bacteria</taxon>
        <taxon>Bacillati</taxon>
        <taxon>Actinomycetota</taxon>
        <taxon>Actinomycetes</taxon>
        <taxon>Pseudonocardiales</taxon>
        <taxon>Pseudonocardiaceae</taxon>
        <taxon>Allokutzneria</taxon>
    </lineage>
</organism>
<sequence length="146" mass="15140">MLAHNLAGMEDVAAAGIPLDRGLAGYLNAVADAVGIPAEATSFEISDTATAYLGLPHRSRERPARDLMLVWSEGHGWAVAVETAPGEPAAVIAHLASEHVAPAPGVVARFVAEVIAGRGAGSAEPVFPTTTERDQLALHLARYART</sequence>
<accession>A0A1G9SRY3</accession>
<dbReference type="Proteomes" id="UP000183376">
    <property type="component" value="Chromosome I"/>
</dbReference>
<dbReference type="eggNOG" id="ENOG5032AK1">
    <property type="taxonomic scope" value="Bacteria"/>
</dbReference>
<evidence type="ECO:0000259" key="1">
    <source>
        <dbReference type="Pfam" id="PF19809"/>
    </source>
</evidence>
<proteinExistence type="predicted"/>
<dbReference type="AlphaFoldDB" id="A0A1G9SRY3"/>
<dbReference type="EMBL" id="LT629701">
    <property type="protein sequence ID" value="SDM38229.1"/>
    <property type="molecule type" value="Genomic_DNA"/>
</dbReference>
<dbReference type="InterPro" id="IPR046259">
    <property type="entry name" value="DUF6292"/>
</dbReference>